<proteinExistence type="predicted"/>
<dbReference type="Proteomes" id="UP001189429">
    <property type="component" value="Unassembled WGS sequence"/>
</dbReference>
<reference evidence="2" key="1">
    <citation type="submission" date="2023-10" db="EMBL/GenBank/DDBJ databases">
        <authorList>
            <person name="Chen Y."/>
            <person name="Shah S."/>
            <person name="Dougan E. K."/>
            <person name="Thang M."/>
            <person name="Chan C."/>
        </authorList>
    </citation>
    <scope>NUCLEOTIDE SEQUENCE [LARGE SCALE GENOMIC DNA]</scope>
</reference>
<protein>
    <recommendedName>
        <fullName evidence="4">Transmembrane protein 107</fullName>
    </recommendedName>
</protein>
<keyword evidence="1" id="KW-1133">Transmembrane helix</keyword>
<keyword evidence="3" id="KW-1185">Reference proteome</keyword>
<dbReference type="EMBL" id="CAUYUJ010017325">
    <property type="protein sequence ID" value="CAK0873812.1"/>
    <property type="molecule type" value="Genomic_DNA"/>
</dbReference>
<sequence length="252" mass="26673">MVPTAAAGRRALAPRVAIRHVQQQTLALRRLLAPLAVVDYATVVVEAAGERPPALPRFSPGLADGSADAVQVVSSASPRAHGRTRCPLGCCGSWARGQASARRRSISNRIVAVVHIGLQLVCFLCGLPGVRGLGAGGCRSSRMCRRCVLFVLRGVSSIAGRWRHVDAEFGMDCARVVHHSIGCALELGTGYGMLFVACRRGMFLVCGVVPSVFAGFWRFLHVAVVCGMECAPMLVKGIGTVLMLLWAAEAGK</sequence>
<comment type="caution">
    <text evidence="2">The sequence shown here is derived from an EMBL/GenBank/DDBJ whole genome shotgun (WGS) entry which is preliminary data.</text>
</comment>
<evidence type="ECO:0000313" key="2">
    <source>
        <dbReference type="EMBL" id="CAK0873812.1"/>
    </source>
</evidence>
<keyword evidence="1" id="KW-0472">Membrane</keyword>
<name>A0ABN9VKJ5_9DINO</name>
<evidence type="ECO:0000256" key="1">
    <source>
        <dbReference type="SAM" id="Phobius"/>
    </source>
</evidence>
<keyword evidence="1" id="KW-0812">Transmembrane</keyword>
<evidence type="ECO:0008006" key="4">
    <source>
        <dbReference type="Google" id="ProtNLM"/>
    </source>
</evidence>
<feature type="transmembrane region" description="Helical" evidence="1">
    <location>
        <begin position="201"/>
        <end position="219"/>
    </location>
</feature>
<accession>A0ABN9VKJ5</accession>
<gene>
    <name evidence="2" type="ORF">PCOR1329_LOCUS58912</name>
</gene>
<organism evidence="2 3">
    <name type="scientific">Prorocentrum cordatum</name>
    <dbReference type="NCBI Taxonomy" id="2364126"/>
    <lineage>
        <taxon>Eukaryota</taxon>
        <taxon>Sar</taxon>
        <taxon>Alveolata</taxon>
        <taxon>Dinophyceae</taxon>
        <taxon>Prorocentrales</taxon>
        <taxon>Prorocentraceae</taxon>
        <taxon>Prorocentrum</taxon>
    </lineage>
</organism>
<evidence type="ECO:0000313" key="3">
    <source>
        <dbReference type="Proteomes" id="UP001189429"/>
    </source>
</evidence>